<evidence type="ECO:0000313" key="3">
    <source>
        <dbReference type="Proteomes" id="UP000316304"/>
    </source>
</evidence>
<comment type="caution">
    <text evidence="2">The sequence shown here is derived from an EMBL/GenBank/DDBJ whole genome shotgun (WGS) entry which is preliminary data.</text>
</comment>
<dbReference type="Proteomes" id="UP000316304">
    <property type="component" value="Unassembled WGS sequence"/>
</dbReference>
<reference evidence="2 3" key="1">
    <citation type="submission" date="2019-02" db="EMBL/GenBank/DDBJ databases">
        <title>Deep-cultivation of Planctomycetes and their phenomic and genomic characterization uncovers novel biology.</title>
        <authorList>
            <person name="Wiegand S."/>
            <person name="Jogler M."/>
            <person name="Boedeker C."/>
            <person name="Pinto D."/>
            <person name="Vollmers J."/>
            <person name="Rivas-Marin E."/>
            <person name="Kohn T."/>
            <person name="Peeters S.H."/>
            <person name="Heuer A."/>
            <person name="Rast P."/>
            <person name="Oberbeckmann S."/>
            <person name="Bunk B."/>
            <person name="Jeske O."/>
            <person name="Meyerdierks A."/>
            <person name="Storesund J.E."/>
            <person name="Kallscheuer N."/>
            <person name="Luecker S."/>
            <person name="Lage O.M."/>
            <person name="Pohl T."/>
            <person name="Merkel B.J."/>
            <person name="Hornburger P."/>
            <person name="Mueller R.-W."/>
            <person name="Bruemmer F."/>
            <person name="Labrenz M."/>
            <person name="Spormann A.M."/>
            <person name="Op Den Camp H."/>
            <person name="Overmann J."/>
            <person name="Amann R."/>
            <person name="Jetten M.S.M."/>
            <person name="Mascher T."/>
            <person name="Medema M.H."/>
            <person name="Devos D.P."/>
            <person name="Kaster A.-K."/>
            <person name="Ovreas L."/>
            <person name="Rohde M."/>
            <person name="Galperin M.Y."/>
            <person name="Jogler C."/>
        </authorList>
    </citation>
    <scope>NUCLEOTIDE SEQUENCE [LARGE SCALE GENOMIC DNA]</scope>
    <source>
        <strain evidence="2 3">Pla52o</strain>
    </source>
</reference>
<keyword evidence="1" id="KW-0472">Membrane</keyword>
<keyword evidence="3" id="KW-1185">Reference proteome</keyword>
<dbReference type="Pfam" id="PF06897">
    <property type="entry name" value="DUF1269"/>
    <property type="match status" value="1"/>
</dbReference>
<evidence type="ECO:0008006" key="4">
    <source>
        <dbReference type="Google" id="ProtNLM"/>
    </source>
</evidence>
<gene>
    <name evidence="2" type="ORF">Pla52o_17660</name>
</gene>
<evidence type="ECO:0000313" key="2">
    <source>
        <dbReference type="EMBL" id="TWU25465.1"/>
    </source>
</evidence>
<dbReference type="EMBL" id="SJPT01000002">
    <property type="protein sequence ID" value="TWU25465.1"/>
    <property type="molecule type" value="Genomic_DNA"/>
</dbReference>
<feature type="transmembrane region" description="Helical" evidence="1">
    <location>
        <begin position="59"/>
        <end position="77"/>
    </location>
</feature>
<keyword evidence="1" id="KW-1133">Transmembrane helix</keyword>
<name>A0A5C6CN08_9BACT</name>
<organism evidence="2 3">
    <name type="scientific">Novipirellula galeiformis</name>
    <dbReference type="NCBI Taxonomy" id="2528004"/>
    <lineage>
        <taxon>Bacteria</taxon>
        <taxon>Pseudomonadati</taxon>
        <taxon>Planctomycetota</taxon>
        <taxon>Planctomycetia</taxon>
        <taxon>Pirellulales</taxon>
        <taxon>Pirellulaceae</taxon>
        <taxon>Novipirellula</taxon>
    </lineage>
</organism>
<protein>
    <recommendedName>
        <fullName evidence="4">DUF1269 domain-containing protein</fullName>
    </recommendedName>
</protein>
<accession>A0A5C6CN08</accession>
<dbReference type="OrthoDB" id="274346at2"/>
<sequence>MNAECLVAVYPSLAKAQVGLEVLETFDFASDAVSTVWRGREEALEHLNWEQGAQNAQDVVTTMALGAFISGAVAVPFAVATMIIPVIITGPLVAIAGGATMGGVLGEARHWGIHRHASKSYEQQIADGAVLVIVTSTKARIDEAQQGLQTTHPSHLDRFAYQHAIKLDAG</sequence>
<feature type="transmembrane region" description="Helical" evidence="1">
    <location>
        <begin position="83"/>
        <end position="105"/>
    </location>
</feature>
<dbReference type="RefSeq" id="WP_146594077.1">
    <property type="nucleotide sequence ID" value="NZ_SJPT01000002.1"/>
</dbReference>
<keyword evidence="1" id="KW-0812">Transmembrane</keyword>
<dbReference type="AlphaFoldDB" id="A0A5C6CN08"/>
<proteinExistence type="predicted"/>
<evidence type="ECO:0000256" key="1">
    <source>
        <dbReference type="SAM" id="Phobius"/>
    </source>
</evidence>
<dbReference type="InterPro" id="IPR009200">
    <property type="entry name" value="DUF1269_membrane"/>
</dbReference>